<evidence type="ECO:0000256" key="3">
    <source>
        <dbReference type="ARBA" id="ARBA00022737"/>
    </source>
</evidence>
<dbReference type="HOGENOM" id="CLU_026945_0_2_1"/>
<dbReference type="CDD" id="cd12281">
    <property type="entry name" value="RRM1_TatSF1_like"/>
    <property type="match status" value="1"/>
</dbReference>
<feature type="region of interest" description="Disordered" evidence="7">
    <location>
        <begin position="240"/>
        <end position="310"/>
    </location>
</feature>
<feature type="compositionally biased region" description="Polar residues" evidence="7">
    <location>
        <begin position="120"/>
        <end position="139"/>
    </location>
</feature>
<dbReference type="PANTHER" id="PTHR15608:SF0">
    <property type="entry name" value="HIV TAT-SPECIFIC FACTOR 1"/>
    <property type="match status" value="1"/>
</dbReference>
<evidence type="ECO:0000256" key="5">
    <source>
        <dbReference type="ARBA" id="ARBA00023187"/>
    </source>
</evidence>
<feature type="compositionally biased region" description="Basic and acidic residues" evidence="7">
    <location>
        <begin position="467"/>
        <end position="482"/>
    </location>
</feature>
<comment type="similarity">
    <text evidence="1">Belongs to the HTATSF1 family.</text>
</comment>
<proteinExistence type="inferred from homology"/>
<accession>A0A066W5Q3</accession>
<dbReference type="GO" id="GO:0000398">
    <property type="term" value="P:mRNA splicing, via spliceosome"/>
    <property type="evidence" value="ECO:0007669"/>
    <property type="project" value="InterPro"/>
</dbReference>
<dbReference type="EMBL" id="JMSN01000037">
    <property type="protein sequence ID" value="KDN46125.1"/>
    <property type="molecule type" value="Genomic_DNA"/>
</dbReference>
<organism evidence="9 10">
    <name type="scientific">Tilletiaria anomala (strain ATCC 24038 / CBS 436.72 / UBC 951)</name>
    <dbReference type="NCBI Taxonomy" id="1037660"/>
    <lineage>
        <taxon>Eukaryota</taxon>
        <taxon>Fungi</taxon>
        <taxon>Dikarya</taxon>
        <taxon>Basidiomycota</taxon>
        <taxon>Ustilaginomycotina</taxon>
        <taxon>Exobasidiomycetes</taxon>
        <taxon>Georgefischeriales</taxon>
        <taxon>Tilletiariaceae</taxon>
        <taxon>Tilletiaria</taxon>
    </lineage>
</organism>
<gene>
    <name evidence="9" type="ORF">K437DRAFT_235406</name>
</gene>
<feature type="compositionally biased region" description="Polar residues" evidence="7">
    <location>
        <begin position="253"/>
        <end position="266"/>
    </location>
</feature>
<evidence type="ECO:0000256" key="4">
    <source>
        <dbReference type="ARBA" id="ARBA00022884"/>
    </source>
</evidence>
<evidence type="ECO:0000313" key="9">
    <source>
        <dbReference type="EMBL" id="KDN46125.1"/>
    </source>
</evidence>
<dbReference type="FunCoup" id="A0A066W5Q3">
    <property type="interactions" value="87"/>
</dbReference>
<dbReference type="InParanoid" id="A0A066W5Q3"/>
<name>A0A066W5Q3_TILAU</name>
<feature type="region of interest" description="Disordered" evidence="7">
    <location>
        <begin position="82"/>
        <end position="139"/>
    </location>
</feature>
<feature type="domain" description="RRM" evidence="8">
    <location>
        <begin position="146"/>
        <end position="243"/>
    </location>
</feature>
<evidence type="ECO:0000313" key="10">
    <source>
        <dbReference type="Proteomes" id="UP000027361"/>
    </source>
</evidence>
<dbReference type="GeneID" id="25262893"/>
<feature type="region of interest" description="Disordered" evidence="7">
    <location>
        <begin position="453"/>
        <end position="482"/>
    </location>
</feature>
<dbReference type="InterPro" id="IPR035979">
    <property type="entry name" value="RBD_domain_sf"/>
</dbReference>
<protein>
    <recommendedName>
        <fullName evidence="8">RRM domain-containing protein</fullName>
    </recommendedName>
</protein>
<dbReference type="Gene3D" id="3.30.70.330">
    <property type="match status" value="2"/>
</dbReference>
<dbReference type="AlphaFoldDB" id="A0A066W5Q3"/>
<keyword evidence="10" id="KW-1185">Reference proteome</keyword>
<comment type="caution">
    <text evidence="9">The sequence shown here is derived from an EMBL/GenBank/DDBJ whole genome shotgun (WGS) entry which is preliminary data.</text>
</comment>
<evidence type="ECO:0000256" key="6">
    <source>
        <dbReference type="PROSITE-ProRule" id="PRU00176"/>
    </source>
</evidence>
<evidence type="ECO:0000256" key="7">
    <source>
        <dbReference type="SAM" id="MobiDB-lite"/>
    </source>
</evidence>
<evidence type="ECO:0000259" key="8">
    <source>
        <dbReference type="PROSITE" id="PS50102"/>
    </source>
</evidence>
<dbReference type="RefSeq" id="XP_013243440.1">
    <property type="nucleotide sequence ID" value="XM_013387986.1"/>
</dbReference>
<dbReference type="InterPro" id="IPR034393">
    <property type="entry name" value="TatSF1-like"/>
</dbReference>
<keyword evidence="5" id="KW-0508">mRNA splicing</keyword>
<dbReference type="OMA" id="GNWRYED"/>
<dbReference type="STRING" id="1037660.A0A066W5Q3"/>
<dbReference type="InterPro" id="IPR000504">
    <property type="entry name" value="RRM_dom"/>
</dbReference>
<keyword evidence="2" id="KW-0507">mRNA processing</keyword>
<dbReference type="InterPro" id="IPR034392">
    <property type="entry name" value="TatSF1-like_RRM1"/>
</dbReference>
<dbReference type="GO" id="GO:0003723">
    <property type="term" value="F:RNA binding"/>
    <property type="evidence" value="ECO:0007669"/>
    <property type="project" value="UniProtKB-UniRule"/>
</dbReference>
<dbReference type="PANTHER" id="PTHR15608">
    <property type="entry name" value="SPLICING FACTOR U2AF-ASSOCIATED PROTEIN 2"/>
    <property type="match status" value="1"/>
</dbReference>
<feature type="compositionally biased region" description="Basic and acidic residues" evidence="7">
    <location>
        <begin position="240"/>
        <end position="251"/>
    </location>
</feature>
<evidence type="ECO:0000256" key="1">
    <source>
        <dbReference type="ARBA" id="ARBA00007747"/>
    </source>
</evidence>
<evidence type="ECO:0000256" key="2">
    <source>
        <dbReference type="ARBA" id="ARBA00022664"/>
    </source>
</evidence>
<keyword evidence="4 6" id="KW-0694">RNA-binding</keyword>
<dbReference type="GO" id="GO:0005684">
    <property type="term" value="C:U2-type spliceosomal complex"/>
    <property type="evidence" value="ECO:0007669"/>
    <property type="project" value="TreeGrafter"/>
</dbReference>
<dbReference type="CDD" id="cd12285">
    <property type="entry name" value="RRM3_RBM39_like"/>
    <property type="match status" value="1"/>
</dbReference>
<dbReference type="PROSITE" id="PS50102">
    <property type="entry name" value="RRM"/>
    <property type="match status" value="1"/>
</dbReference>
<sequence length="482" mass="52591">MSRNLPAPANTAAGPSTIAASPFPEDPRVSFDRISGKWQCEPLAGTDDPLLEWDPDLQKWQLVIDEELVRVQQAAYSIAGVDEDAPAEPAHKRLQKRGGSAGADDNAKVSAKSNKRQRMENSGQSAVPSTSIAAQQAQLPPGKSATSIYVTNLPLDATREEIAEVFGRYGVLLEDEPGQPRIKLYYQHPDAETEEGKMFKGEALVTYFKPESVELAITVLDETCLRARLGRTKPLMRVKRAEFGKGGEKKGGSQNDTLQASSSTTVEGKGVNGAAATQSGRKQLTEQEKRKIQKRNARLNDKLNDWDSDEDSPFNAVAVKAPNAPSHPSAATELLSAASSGEMGDPFGSSAMHPAFAASNSRTVVLKHMFTLDELGEDPSLLLDLKDDVRQECENCTGGGEVTNVILYDKEEDGIMSVRFKDVESARKCVMKMNGRWFASRRIEAYLAQGRPKFRRSGVGDDDEEEREKAFGDWLEKGGGED</sequence>
<dbReference type="FunFam" id="3.30.70.330:FF:000105">
    <property type="entry name" value="HIV Tat-specific factor 1 homolog"/>
    <property type="match status" value="1"/>
</dbReference>
<feature type="region of interest" description="Disordered" evidence="7">
    <location>
        <begin position="1"/>
        <end position="25"/>
    </location>
</feature>
<dbReference type="SUPFAM" id="SSF54928">
    <property type="entry name" value="RNA-binding domain, RBD"/>
    <property type="match status" value="2"/>
</dbReference>
<dbReference type="OrthoDB" id="10258585at2759"/>
<dbReference type="GO" id="GO:0005686">
    <property type="term" value="C:U2 snRNP"/>
    <property type="evidence" value="ECO:0007669"/>
    <property type="project" value="TreeGrafter"/>
</dbReference>
<dbReference type="Proteomes" id="UP000027361">
    <property type="component" value="Unassembled WGS sequence"/>
</dbReference>
<dbReference type="InterPro" id="IPR012677">
    <property type="entry name" value="Nucleotide-bd_a/b_plait_sf"/>
</dbReference>
<dbReference type="SMART" id="SM00360">
    <property type="entry name" value="RRM"/>
    <property type="match status" value="2"/>
</dbReference>
<reference evidence="9 10" key="1">
    <citation type="submission" date="2014-05" db="EMBL/GenBank/DDBJ databases">
        <title>Draft genome sequence of a rare smut relative, Tilletiaria anomala UBC 951.</title>
        <authorList>
            <consortium name="DOE Joint Genome Institute"/>
            <person name="Toome M."/>
            <person name="Kuo A."/>
            <person name="Henrissat B."/>
            <person name="Lipzen A."/>
            <person name="Tritt A."/>
            <person name="Yoshinaga Y."/>
            <person name="Zane M."/>
            <person name="Barry K."/>
            <person name="Grigoriev I.V."/>
            <person name="Spatafora J.W."/>
            <person name="Aimea M.C."/>
        </authorList>
    </citation>
    <scope>NUCLEOTIDE SEQUENCE [LARGE SCALE GENOMIC DNA]</scope>
    <source>
        <strain evidence="9 10">UBC 951</strain>
    </source>
</reference>
<keyword evidence="3" id="KW-0677">Repeat</keyword>